<evidence type="ECO:0000259" key="9">
    <source>
        <dbReference type="Pfam" id="PF12704"/>
    </source>
</evidence>
<evidence type="ECO:0000256" key="4">
    <source>
        <dbReference type="ARBA" id="ARBA00022692"/>
    </source>
</evidence>
<proteinExistence type="predicted"/>
<feature type="transmembrane region" description="Helical" evidence="7">
    <location>
        <begin position="260"/>
        <end position="286"/>
    </location>
</feature>
<feature type="transmembrane region" description="Helical" evidence="7">
    <location>
        <begin position="348"/>
        <end position="370"/>
    </location>
</feature>
<evidence type="ECO:0000256" key="2">
    <source>
        <dbReference type="ARBA" id="ARBA00022448"/>
    </source>
</evidence>
<keyword evidence="6 7" id="KW-0472">Membrane</keyword>
<dbReference type="InterPro" id="IPR051125">
    <property type="entry name" value="ABC-4/HrtB_transporter"/>
</dbReference>
<keyword evidence="3" id="KW-1003">Cell membrane</keyword>
<dbReference type="Pfam" id="PF12704">
    <property type="entry name" value="MacB_PCD"/>
    <property type="match status" value="1"/>
</dbReference>
<dbReference type="AlphaFoldDB" id="A0A5M6IYJ1"/>
<feature type="domain" description="MacB-like periplasmic core" evidence="9">
    <location>
        <begin position="18"/>
        <end position="232"/>
    </location>
</feature>
<evidence type="ECO:0000256" key="6">
    <source>
        <dbReference type="ARBA" id="ARBA00023136"/>
    </source>
</evidence>
<gene>
    <name evidence="10" type="ORF">F1189_04990</name>
</gene>
<organism evidence="10 11">
    <name type="scientific">Rhodovastum atsumiense</name>
    <dbReference type="NCBI Taxonomy" id="504468"/>
    <lineage>
        <taxon>Bacteria</taxon>
        <taxon>Pseudomonadati</taxon>
        <taxon>Pseudomonadota</taxon>
        <taxon>Alphaproteobacteria</taxon>
        <taxon>Acetobacterales</taxon>
        <taxon>Acetobacteraceae</taxon>
        <taxon>Rhodovastum</taxon>
    </lineage>
</organism>
<sequence>MLLIAWKMLAGDRAKYLGIVLALGFTTLLVAQQGATMLHILSRTTVFIDSIGGVDMWVTDSHAQYVDDIKALSDIQVQRVRSIPGIAWAVPMYRGSIRARMPDGNYQNCQFIGVDDATLIGRPAEMLQGRFEDLRIADSILVDIDAAGDRLAHVEPDGTRRPLRVGDTLELNDHLARVVGIYRGEPNFQSQPVIYTTYERAKSFVPSERKLLSFILAGLQPGTDVARVQDDLFRSAGLRGRTTGQFSRESLWWFIRNTGILVSFGLSTLLAFLIGGGIAGQTFANFMLDNQRHFAVLRAMGAPTRTLVGMVVLQALAVTLIGYGLGTGGVALLAILGPKTGPQVELSWPLLGATAFAVVFVGAAAGTLGLRRVLRLDPAEVFK</sequence>
<evidence type="ECO:0000256" key="3">
    <source>
        <dbReference type="ARBA" id="ARBA00022475"/>
    </source>
</evidence>
<comment type="subcellular location">
    <subcellularLocation>
        <location evidence="1">Cell membrane</location>
        <topology evidence="1">Multi-pass membrane protein</topology>
    </subcellularLocation>
</comment>
<evidence type="ECO:0000256" key="1">
    <source>
        <dbReference type="ARBA" id="ARBA00004651"/>
    </source>
</evidence>
<dbReference type="RefSeq" id="WP_150039527.1">
    <property type="nucleotide sequence ID" value="NZ_OW485601.1"/>
</dbReference>
<dbReference type="PANTHER" id="PTHR43738">
    <property type="entry name" value="ABC TRANSPORTER, MEMBRANE PROTEIN"/>
    <property type="match status" value="1"/>
</dbReference>
<feature type="domain" description="ABC3 transporter permease C-terminal" evidence="8">
    <location>
        <begin position="268"/>
        <end position="378"/>
    </location>
</feature>
<evidence type="ECO:0000313" key="10">
    <source>
        <dbReference type="EMBL" id="KAA5613416.1"/>
    </source>
</evidence>
<feature type="transmembrane region" description="Helical" evidence="7">
    <location>
        <begin position="307"/>
        <end position="336"/>
    </location>
</feature>
<evidence type="ECO:0000259" key="8">
    <source>
        <dbReference type="Pfam" id="PF02687"/>
    </source>
</evidence>
<keyword evidence="4 7" id="KW-0812">Transmembrane</keyword>
<dbReference type="OrthoDB" id="9768465at2"/>
<keyword evidence="5 7" id="KW-1133">Transmembrane helix</keyword>
<reference evidence="10 11" key="1">
    <citation type="submission" date="2019-09" db="EMBL/GenBank/DDBJ databases">
        <title>Genome sequence of Rhodovastum atsumiense, a diverse member of the Acetobacteraceae family of non-sulfur purple photosynthetic bacteria.</title>
        <authorList>
            <person name="Meyer T."/>
            <person name="Kyndt J."/>
        </authorList>
    </citation>
    <scope>NUCLEOTIDE SEQUENCE [LARGE SCALE GENOMIC DNA]</scope>
    <source>
        <strain evidence="10 11">DSM 21279</strain>
    </source>
</reference>
<dbReference type="InterPro" id="IPR025857">
    <property type="entry name" value="MacB_PCD"/>
</dbReference>
<dbReference type="Proteomes" id="UP000325255">
    <property type="component" value="Unassembled WGS sequence"/>
</dbReference>
<evidence type="ECO:0000256" key="7">
    <source>
        <dbReference type="SAM" id="Phobius"/>
    </source>
</evidence>
<dbReference type="GO" id="GO:0005886">
    <property type="term" value="C:plasma membrane"/>
    <property type="evidence" value="ECO:0007669"/>
    <property type="project" value="UniProtKB-SubCell"/>
</dbReference>
<dbReference type="InterPro" id="IPR003838">
    <property type="entry name" value="ABC3_permease_C"/>
</dbReference>
<accession>A0A5M6IYJ1</accession>
<dbReference type="PANTHER" id="PTHR43738:SF1">
    <property type="entry name" value="HEMIN TRANSPORT SYSTEM PERMEASE PROTEIN HRTB-RELATED"/>
    <property type="match status" value="1"/>
</dbReference>
<comment type="caution">
    <text evidence="10">The sequence shown here is derived from an EMBL/GenBank/DDBJ whole genome shotgun (WGS) entry which is preliminary data.</text>
</comment>
<name>A0A5M6IYJ1_9PROT</name>
<dbReference type="Pfam" id="PF02687">
    <property type="entry name" value="FtsX"/>
    <property type="match status" value="1"/>
</dbReference>
<keyword evidence="2" id="KW-0813">Transport</keyword>
<evidence type="ECO:0000313" key="11">
    <source>
        <dbReference type="Proteomes" id="UP000325255"/>
    </source>
</evidence>
<evidence type="ECO:0000256" key="5">
    <source>
        <dbReference type="ARBA" id="ARBA00022989"/>
    </source>
</evidence>
<keyword evidence="11" id="KW-1185">Reference proteome</keyword>
<dbReference type="EMBL" id="VWPK01000006">
    <property type="protein sequence ID" value="KAA5613416.1"/>
    <property type="molecule type" value="Genomic_DNA"/>
</dbReference>
<protein>
    <submittedName>
        <fullName evidence="10">ABC transporter permease</fullName>
    </submittedName>
</protein>